<gene>
    <name evidence="10" type="primary">rplA</name>
    <name evidence="12" type="ordered locus">Turpa_2881</name>
</gene>
<dbReference type="OrthoDB" id="9803740at2"/>
<keyword evidence="3 10" id="KW-0820">tRNA-binding</keyword>
<dbReference type="PIRSF" id="PIRSF002155">
    <property type="entry name" value="Ribosomal_L1"/>
    <property type="match status" value="1"/>
</dbReference>
<dbReference type="PANTHER" id="PTHR36427:SF3">
    <property type="entry name" value="LARGE RIBOSOMAL SUBUNIT PROTEIN UL1M"/>
    <property type="match status" value="1"/>
</dbReference>
<dbReference type="GO" id="GO:0003735">
    <property type="term" value="F:structural constituent of ribosome"/>
    <property type="evidence" value="ECO:0007669"/>
    <property type="project" value="InterPro"/>
</dbReference>
<dbReference type="AlphaFoldDB" id="I4B8B3"/>
<dbReference type="NCBIfam" id="TIGR01169">
    <property type="entry name" value="rplA_bact"/>
    <property type="match status" value="1"/>
</dbReference>
<dbReference type="HOGENOM" id="CLU_062853_0_0_12"/>
<evidence type="ECO:0000256" key="2">
    <source>
        <dbReference type="ARBA" id="ARBA00022491"/>
    </source>
</evidence>
<evidence type="ECO:0000256" key="4">
    <source>
        <dbReference type="ARBA" id="ARBA00022730"/>
    </source>
</evidence>
<dbReference type="RefSeq" id="WP_014804022.1">
    <property type="nucleotide sequence ID" value="NC_018020.1"/>
</dbReference>
<accession>I4B8B3</accession>
<keyword evidence="13" id="KW-1185">Reference proteome</keyword>
<dbReference type="PANTHER" id="PTHR36427">
    <property type="entry name" value="54S RIBOSOMAL PROTEIN L1, MITOCHONDRIAL"/>
    <property type="match status" value="1"/>
</dbReference>
<comment type="function">
    <text evidence="10">Binds directly to 23S rRNA. The L1 stalk is quite mobile in the ribosome, and is involved in E site tRNA release.</text>
</comment>
<dbReference type="CDD" id="cd00403">
    <property type="entry name" value="Ribosomal_L1"/>
    <property type="match status" value="1"/>
</dbReference>
<dbReference type="InterPro" id="IPR023674">
    <property type="entry name" value="Ribosomal_uL1-like"/>
</dbReference>
<comment type="function">
    <text evidence="10">Protein L1 is also a translational repressor protein, it controls the translation of the L11 operon by binding to its mRNA.</text>
</comment>
<dbReference type="Pfam" id="PF00687">
    <property type="entry name" value="Ribosomal_L1"/>
    <property type="match status" value="1"/>
</dbReference>
<dbReference type="GO" id="GO:0019843">
    <property type="term" value="F:rRNA binding"/>
    <property type="evidence" value="ECO:0007669"/>
    <property type="project" value="UniProtKB-UniRule"/>
</dbReference>
<evidence type="ECO:0000256" key="11">
    <source>
        <dbReference type="RuleBase" id="RU000659"/>
    </source>
</evidence>
<dbReference type="HAMAP" id="MF_01318_B">
    <property type="entry name" value="Ribosomal_uL1_B"/>
    <property type="match status" value="1"/>
</dbReference>
<evidence type="ECO:0000256" key="9">
    <source>
        <dbReference type="ARBA" id="ARBA00035241"/>
    </source>
</evidence>
<keyword evidence="2 10" id="KW-0678">Repressor</keyword>
<dbReference type="Proteomes" id="UP000006048">
    <property type="component" value="Chromosome"/>
</dbReference>
<keyword evidence="6 10" id="KW-0694">RNA-binding</keyword>
<dbReference type="InterPro" id="IPR028364">
    <property type="entry name" value="Ribosomal_uL1/biogenesis"/>
</dbReference>
<dbReference type="InterPro" id="IPR002143">
    <property type="entry name" value="Ribosomal_uL1"/>
</dbReference>
<comment type="subunit">
    <text evidence="10">Part of the 50S ribosomal subunit.</text>
</comment>
<keyword evidence="5 10" id="KW-0810">Translation regulation</keyword>
<dbReference type="EMBL" id="CP002959">
    <property type="protein sequence ID" value="AFM13520.1"/>
    <property type="molecule type" value="Genomic_DNA"/>
</dbReference>
<protein>
    <recommendedName>
        <fullName evidence="9 10">Large ribosomal subunit protein uL1</fullName>
    </recommendedName>
</protein>
<evidence type="ECO:0000256" key="3">
    <source>
        <dbReference type="ARBA" id="ARBA00022555"/>
    </source>
</evidence>
<keyword evidence="7 10" id="KW-0689">Ribosomal protein</keyword>
<dbReference type="SUPFAM" id="SSF56808">
    <property type="entry name" value="Ribosomal protein L1"/>
    <property type="match status" value="1"/>
</dbReference>
<organism evidence="12 13">
    <name type="scientific">Turneriella parva (strain ATCC BAA-1111 / DSM 21527 / NCTC 11395 / H)</name>
    <name type="common">Leptospira parva</name>
    <dbReference type="NCBI Taxonomy" id="869212"/>
    <lineage>
        <taxon>Bacteria</taxon>
        <taxon>Pseudomonadati</taxon>
        <taxon>Spirochaetota</taxon>
        <taxon>Spirochaetia</taxon>
        <taxon>Leptospirales</taxon>
        <taxon>Leptospiraceae</taxon>
        <taxon>Turneriella</taxon>
    </lineage>
</organism>
<keyword evidence="8 10" id="KW-0687">Ribonucleoprotein</keyword>
<dbReference type="GO" id="GO:0000049">
    <property type="term" value="F:tRNA binding"/>
    <property type="evidence" value="ECO:0007669"/>
    <property type="project" value="UniProtKB-KW"/>
</dbReference>
<dbReference type="InterPro" id="IPR016095">
    <property type="entry name" value="Ribosomal_uL1_3-a/b-sand"/>
</dbReference>
<evidence type="ECO:0000256" key="1">
    <source>
        <dbReference type="ARBA" id="ARBA00010531"/>
    </source>
</evidence>
<evidence type="ECO:0000256" key="10">
    <source>
        <dbReference type="HAMAP-Rule" id="MF_01318"/>
    </source>
</evidence>
<dbReference type="STRING" id="869212.Turpa_2881"/>
<name>I4B8B3_TURPD</name>
<evidence type="ECO:0000256" key="8">
    <source>
        <dbReference type="ARBA" id="ARBA00023274"/>
    </source>
</evidence>
<proteinExistence type="inferred from homology"/>
<dbReference type="GO" id="GO:0006417">
    <property type="term" value="P:regulation of translation"/>
    <property type="evidence" value="ECO:0007669"/>
    <property type="project" value="UniProtKB-KW"/>
</dbReference>
<evidence type="ECO:0000256" key="5">
    <source>
        <dbReference type="ARBA" id="ARBA00022845"/>
    </source>
</evidence>
<dbReference type="GO" id="GO:0015934">
    <property type="term" value="C:large ribosomal subunit"/>
    <property type="evidence" value="ECO:0007669"/>
    <property type="project" value="InterPro"/>
</dbReference>
<comment type="similarity">
    <text evidence="1 10 11">Belongs to the universal ribosomal protein uL1 family.</text>
</comment>
<evidence type="ECO:0000313" key="13">
    <source>
        <dbReference type="Proteomes" id="UP000006048"/>
    </source>
</evidence>
<dbReference type="PROSITE" id="PS01199">
    <property type="entry name" value="RIBOSOMAL_L1"/>
    <property type="match status" value="1"/>
</dbReference>
<reference evidence="12 13" key="1">
    <citation type="submission" date="2012-06" db="EMBL/GenBank/DDBJ databases">
        <title>The complete chromosome of genome of Turneriella parva DSM 21527.</title>
        <authorList>
            <consortium name="US DOE Joint Genome Institute (JGI-PGF)"/>
            <person name="Lucas S."/>
            <person name="Han J."/>
            <person name="Lapidus A."/>
            <person name="Bruce D."/>
            <person name="Goodwin L."/>
            <person name="Pitluck S."/>
            <person name="Peters L."/>
            <person name="Kyrpides N."/>
            <person name="Mavromatis K."/>
            <person name="Ivanova N."/>
            <person name="Mikhailova N."/>
            <person name="Chertkov O."/>
            <person name="Detter J.C."/>
            <person name="Tapia R."/>
            <person name="Han C."/>
            <person name="Land M."/>
            <person name="Hauser L."/>
            <person name="Markowitz V."/>
            <person name="Cheng J.-F."/>
            <person name="Hugenholtz P."/>
            <person name="Woyke T."/>
            <person name="Wu D."/>
            <person name="Gronow S."/>
            <person name="Wellnitz S."/>
            <person name="Brambilla E."/>
            <person name="Klenk H.-P."/>
            <person name="Eisen J.A."/>
        </authorList>
    </citation>
    <scope>NUCLEOTIDE SEQUENCE [LARGE SCALE GENOMIC DNA]</scope>
    <source>
        <strain evidence="13">ATCC BAA-1111 / DSM 21527 / NCTC 11395 / H</strain>
    </source>
</reference>
<keyword evidence="4 10" id="KW-0699">rRNA-binding</keyword>
<dbReference type="FunFam" id="3.40.50.790:FF:000001">
    <property type="entry name" value="50S ribosomal protein L1"/>
    <property type="match status" value="1"/>
</dbReference>
<dbReference type="GO" id="GO:0006412">
    <property type="term" value="P:translation"/>
    <property type="evidence" value="ECO:0007669"/>
    <property type="project" value="UniProtKB-UniRule"/>
</dbReference>
<evidence type="ECO:0000256" key="6">
    <source>
        <dbReference type="ARBA" id="ARBA00022884"/>
    </source>
</evidence>
<dbReference type="KEGG" id="tpx:Turpa_2881"/>
<dbReference type="InterPro" id="IPR023673">
    <property type="entry name" value="Ribosomal_uL1_CS"/>
</dbReference>
<dbReference type="InterPro" id="IPR005878">
    <property type="entry name" value="Ribosom_uL1_bac-type"/>
</dbReference>
<sequence>MASHGKKYRAAAEKVNPDKEYSLLDAMKLLKELTYTKFDSTLEGHFNVRYKSSQNVRGIVQLPHGTGKKVKILVFAKGDKAEEARAAGADYVGDDDMIQKVQGGWVDFDFVVATPDMMKDVGKLGQVLGKRGLMPKPKSGTVTTDMKGIIAQLTSGRIEYRADKTGVVHVPMGRLSFNADQLKDNAEMVFQAILKDKPSDAKGDYVVGMYVAGTMTPAIKINIKEMR</sequence>
<evidence type="ECO:0000256" key="7">
    <source>
        <dbReference type="ARBA" id="ARBA00022980"/>
    </source>
</evidence>
<dbReference type="Gene3D" id="3.30.190.20">
    <property type="match status" value="1"/>
</dbReference>
<evidence type="ECO:0000313" key="12">
    <source>
        <dbReference type="EMBL" id="AFM13520.1"/>
    </source>
</evidence>
<dbReference type="Gene3D" id="3.40.50.790">
    <property type="match status" value="1"/>
</dbReference>
<dbReference type="PATRIC" id="fig|869212.3.peg.2903"/>